<evidence type="ECO:0000313" key="10">
    <source>
        <dbReference type="Proteomes" id="UP000256599"/>
    </source>
</evidence>
<feature type="domain" description="Fido" evidence="8">
    <location>
        <begin position="1"/>
        <end position="136"/>
    </location>
</feature>
<evidence type="ECO:0000256" key="3">
    <source>
        <dbReference type="ARBA" id="ARBA00022741"/>
    </source>
</evidence>
<keyword evidence="1" id="KW-0808">Transferase</keyword>
<keyword evidence="2" id="KW-0548">Nucleotidyltransferase</keyword>
<evidence type="ECO:0000256" key="2">
    <source>
        <dbReference type="ARBA" id="ARBA00022695"/>
    </source>
</evidence>
<dbReference type="AlphaFoldDB" id="A0A3D8I5N2"/>
<dbReference type="Pfam" id="PF02661">
    <property type="entry name" value="Fic"/>
    <property type="match status" value="1"/>
</dbReference>
<comment type="catalytic activity">
    <reaction evidence="7">
        <text>L-tyrosyl-[protein] + ATP = O-(5'-adenylyl)-L-tyrosyl-[protein] + diphosphate</text>
        <dbReference type="Rhea" id="RHEA:54288"/>
        <dbReference type="Rhea" id="RHEA-COMP:10136"/>
        <dbReference type="Rhea" id="RHEA-COMP:13846"/>
        <dbReference type="ChEBI" id="CHEBI:30616"/>
        <dbReference type="ChEBI" id="CHEBI:33019"/>
        <dbReference type="ChEBI" id="CHEBI:46858"/>
        <dbReference type="ChEBI" id="CHEBI:83624"/>
        <dbReference type="EC" id="2.7.7.108"/>
    </reaction>
</comment>
<evidence type="ECO:0000256" key="1">
    <source>
        <dbReference type="ARBA" id="ARBA00022679"/>
    </source>
</evidence>
<evidence type="ECO:0000256" key="6">
    <source>
        <dbReference type="ARBA" id="ARBA00047939"/>
    </source>
</evidence>
<keyword evidence="4" id="KW-0067">ATP-binding</keyword>
<dbReference type="GO" id="GO:0051302">
    <property type="term" value="P:regulation of cell division"/>
    <property type="evidence" value="ECO:0007669"/>
    <property type="project" value="TreeGrafter"/>
</dbReference>
<evidence type="ECO:0000256" key="4">
    <source>
        <dbReference type="ARBA" id="ARBA00022840"/>
    </source>
</evidence>
<comment type="catalytic activity">
    <reaction evidence="6">
        <text>L-threonyl-[protein] + ATP = 3-O-(5'-adenylyl)-L-threonyl-[protein] + diphosphate</text>
        <dbReference type="Rhea" id="RHEA:54292"/>
        <dbReference type="Rhea" id="RHEA-COMP:11060"/>
        <dbReference type="Rhea" id="RHEA-COMP:13847"/>
        <dbReference type="ChEBI" id="CHEBI:30013"/>
        <dbReference type="ChEBI" id="CHEBI:30616"/>
        <dbReference type="ChEBI" id="CHEBI:33019"/>
        <dbReference type="ChEBI" id="CHEBI:138113"/>
        <dbReference type="EC" id="2.7.7.108"/>
    </reaction>
</comment>
<dbReference type="EC" id="2.7.7.108" evidence="5"/>
<evidence type="ECO:0000256" key="7">
    <source>
        <dbReference type="ARBA" id="ARBA00048696"/>
    </source>
</evidence>
<dbReference type="GO" id="GO:0070733">
    <property type="term" value="F:AMPylase activity"/>
    <property type="evidence" value="ECO:0007669"/>
    <property type="project" value="UniProtKB-EC"/>
</dbReference>
<accession>A0A3D8I5N2</accession>
<sequence>MHKYIFQDVYSWAGKDRYEMGLYGFMAKGDSIFCKGGFLPEQSKSIFGNLKAQKFYKGIKDKDKFAQNLASFVADLNALHPFREGNDRVQRIFINELAQNAGFTLDINLTPKEQMLSASIQSVNGDTKGLCEIIRRELNREELQNKLDRNLRNYEKVSDEKQKQAFLDKANNLVKEAKSYGINLDSKSIQKLERANKEKDRGMER</sequence>
<dbReference type="PANTHER" id="PTHR39560">
    <property type="entry name" value="PROTEIN ADENYLYLTRANSFERASE FIC-RELATED"/>
    <property type="match status" value="1"/>
</dbReference>
<evidence type="ECO:0000256" key="5">
    <source>
        <dbReference type="ARBA" id="ARBA00034531"/>
    </source>
</evidence>
<dbReference type="PROSITE" id="PS51459">
    <property type="entry name" value="FIDO"/>
    <property type="match status" value="1"/>
</dbReference>
<dbReference type="PANTHER" id="PTHR39560:SF1">
    <property type="entry name" value="PROTEIN ADENYLYLTRANSFERASE FIC-RELATED"/>
    <property type="match status" value="1"/>
</dbReference>
<dbReference type="InterPro" id="IPR003812">
    <property type="entry name" value="Fido"/>
</dbReference>
<protein>
    <recommendedName>
        <fullName evidence="5">protein adenylyltransferase</fullName>
        <ecNumber evidence="5">2.7.7.108</ecNumber>
    </recommendedName>
</protein>
<keyword evidence="10" id="KW-1185">Reference proteome</keyword>
<gene>
    <name evidence="9" type="ORF">CQA63_02340</name>
</gene>
<reference evidence="9 10" key="1">
    <citation type="submission" date="2018-04" db="EMBL/GenBank/DDBJ databases">
        <title>Novel Campyloabacter and Helicobacter Species and Strains.</title>
        <authorList>
            <person name="Mannion A.J."/>
            <person name="Shen Z."/>
            <person name="Fox J.G."/>
        </authorList>
    </citation>
    <scope>NUCLEOTIDE SEQUENCE [LARGE SCALE GENOMIC DNA]</scope>
    <source>
        <strain evidence="9 10">MIT 98-6070</strain>
    </source>
</reference>
<comment type="caution">
    <text evidence="9">The sequence shown here is derived from an EMBL/GenBank/DDBJ whole genome shotgun (WGS) entry which is preliminary data.</text>
</comment>
<organism evidence="9 10">
    <name type="scientific">Helicobacter marmotae</name>
    <dbReference type="NCBI Taxonomy" id="152490"/>
    <lineage>
        <taxon>Bacteria</taxon>
        <taxon>Pseudomonadati</taxon>
        <taxon>Campylobacterota</taxon>
        <taxon>Epsilonproteobacteria</taxon>
        <taxon>Campylobacterales</taxon>
        <taxon>Helicobacteraceae</taxon>
        <taxon>Helicobacter</taxon>
    </lineage>
</organism>
<dbReference type="Proteomes" id="UP000256599">
    <property type="component" value="Unassembled WGS sequence"/>
</dbReference>
<proteinExistence type="predicted"/>
<dbReference type="InterPro" id="IPR036597">
    <property type="entry name" value="Fido-like_dom_sf"/>
</dbReference>
<name>A0A3D8I5N2_9HELI</name>
<keyword evidence="3" id="KW-0547">Nucleotide-binding</keyword>
<dbReference type="GO" id="GO:0005524">
    <property type="term" value="F:ATP binding"/>
    <property type="evidence" value="ECO:0007669"/>
    <property type="project" value="UniProtKB-KW"/>
</dbReference>
<evidence type="ECO:0000259" key="8">
    <source>
        <dbReference type="PROSITE" id="PS51459"/>
    </source>
</evidence>
<dbReference type="Gene3D" id="1.10.3290.10">
    <property type="entry name" value="Fido-like domain"/>
    <property type="match status" value="1"/>
</dbReference>
<dbReference type="OrthoDB" id="9813719at2"/>
<evidence type="ECO:0000313" key="9">
    <source>
        <dbReference type="EMBL" id="RDU60417.1"/>
    </source>
</evidence>
<dbReference type="SUPFAM" id="SSF140931">
    <property type="entry name" value="Fic-like"/>
    <property type="match status" value="1"/>
</dbReference>
<dbReference type="EMBL" id="NXLR01000003">
    <property type="protein sequence ID" value="RDU60417.1"/>
    <property type="molecule type" value="Genomic_DNA"/>
</dbReference>